<dbReference type="PANTHER" id="PTHR30529:SF1">
    <property type="entry name" value="CYTOCHROME B561 HOMOLOG 2"/>
    <property type="match status" value="1"/>
</dbReference>
<dbReference type="InterPro" id="IPR011577">
    <property type="entry name" value="Cyt_b561_bac/Ni-Hgenase"/>
</dbReference>
<evidence type="ECO:0000256" key="2">
    <source>
        <dbReference type="ARBA" id="ARBA00004651"/>
    </source>
</evidence>
<reference evidence="15 17" key="1">
    <citation type="submission" date="2015-11" db="EMBL/GenBank/DDBJ databases">
        <title>Genomic analysis of 38 Legionella species identifies large and diverse effector repertoires.</title>
        <authorList>
            <person name="Burstein D."/>
            <person name="Amaro F."/>
            <person name="Zusman T."/>
            <person name="Lifshitz Z."/>
            <person name="Cohen O."/>
            <person name="Gilbert J.A."/>
            <person name="Pupko T."/>
            <person name="Shuman H.A."/>
            <person name="Segal G."/>
        </authorList>
    </citation>
    <scope>NUCLEOTIDE SEQUENCE [LARGE SCALE GENOMIC DNA]</scope>
    <source>
        <strain evidence="15 17">Lyon 8420412</strain>
    </source>
</reference>
<keyword evidence="11 13" id="KW-0472">Membrane</keyword>
<dbReference type="OrthoDB" id="8589936at2"/>
<reference evidence="16 18" key="2">
    <citation type="submission" date="2018-06" db="EMBL/GenBank/DDBJ databases">
        <authorList>
            <consortium name="Pathogen Informatics"/>
            <person name="Doyle S."/>
        </authorList>
    </citation>
    <scope>NUCLEOTIDE SEQUENCE [LARGE SCALE GENOMIC DNA]</scope>
    <source>
        <strain evidence="16 18">NCTC12388</strain>
    </source>
</reference>
<dbReference type="Pfam" id="PF01292">
    <property type="entry name" value="Ni_hydr_CYTB"/>
    <property type="match status" value="1"/>
</dbReference>
<keyword evidence="3" id="KW-0813">Transport</keyword>
<keyword evidence="4" id="KW-1003">Cell membrane</keyword>
<dbReference type="PANTHER" id="PTHR30529">
    <property type="entry name" value="CYTOCHROME B561"/>
    <property type="match status" value="1"/>
</dbReference>
<evidence type="ECO:0000256" key="8">
    <source>
        <dbReference type="ARBA" id="ARBA00022982"/>
    </source>
</evidence>
<dbReference type="STRING" id="45066.Lgra_0354"/>
<feature type="transmembrane region" description="Helical" evidence="13">
    <location>
        <begin position="144"/>
        <end position="165"/>
    </location>
</feature>
<keyword evidence="9 13" id="KW-1133">Transmembrane helix</keyword>
<dbReference type="SUPFAM" id="SSF81342">
    <property type="entry name" value="Transmembrane di-heme cytochromes"/>
    <property type="match status" value="1"/>
</dbReference>
<keyword evidence="10" id="KW-0408">Iron</keyword>
<dbReference type="GO" id="GO:0009055">
    <property type="term" value="F:electron transfer activity"/>
    <property type="evidence" value="ECO:0007669"/>
    <property type="project" value="InterPro"/>
</dbReference>
<comment type="cofactor">
    <cofactor evidence="1">
        <name>heme b</name>
        <dbReference type="ChEBI" id="CHEBI:60344"/>
    </cofactor>
</comment>
<evidence type="ECO:0000313" key="18">
    <source>
        <dbReference type="Proteomes" id="UP000254476"/>
    </source>
</evidence>
<feature type="transmembrane region" description="Helical" evidence="13">
    <location>
        <begin position="54"/>
        <end position="71"/>
    </location>
</feature>
<dbReference type="Proteomes" id="UP000054691">
    <property type="component" value="Unassembled WGS sequence"/>
</dbReference>
<evidence type="ECO:0000256" key="10">
    <source>
        <dbReference type="ARBA" id="ARBA00023004"/>
    </source>
</evidence>
<evidence type="ECO:0000313" key="17">
    <source>
        <dbReference type="Proteomes" id="UP000054691"/>
    </source>
</evidence>
<dbReference type="GO" id="GO:0046872">
    <property type="term" value="F:metal ion binding"/>
    <property type="evidence" value="ECO:0007669"/>
    <property type="project" value="UniProtKB-KW"/>
</dbReference>
<dbReference type="GO" id="GO:0020037">
    <property type="term" value="F:heme binding"/>
    <property type="evidence" value="ECO:0007669"/>
    <property type="project" value="TreeGrafter"/>
</dbReference>
<evidence type="ECO:0000256" key="6">
    <source>
        <dbReference type="ARBA" id="ARBA00022692"/>
    </source>
</evidence>
<dbReference type="EMBL" id="LNYE01000003">
    <property type="protein sequence ID" value="KTD15688.1"/>
    <property type="molecule type" value="Genomic_DNA"/>
</dbReference>
<sequence length="177" mass="20433">MQIKNSTTQFGMVAILLHWIIALLIIGLLAMGLYMVPLPWSPEKLKLYGWHKEYGFLVLFLAIFRIVWRVSNEMPELALPWLEKLAARSMHWAFYGFMFAMPITGWLITSAAGLPASFFGLFTLPNLVAPDENKRILFEWMHQWLGYGLIAAICLHTAAALKHHFINKDDILRRMFP</sequence>
<gene>
    <name evidence="16" type="primary">yceJ_1</name>
    <name evidence="15" type="synonym">yceJ</name>
    <name evidence="15" type="ORF">Lgra_0354</name>
    <name evidence="16" type="ORF">NCTC12388_01699</name>
</gene>
<name>A0A378JCZ0_9GAMM</name>
<evidence type="ECO:0000259" key="14">
    <source>
        <dbReference type="Pfam" id="PF01292"/>
    </source>
</evidence>
<protein>
    <submittedName>
        <fullName evidence="16">Cytochrome b561</fullName>
    </submittedName>
</protein>
<keyword evidence="6 13" id="KW-0812">Transmembrane</keyword>
<feature type="transmembrane region" description="Helical" evidence="13">
    <location>
        <begin position="12"/>
        <end position="34"/>
    </location>
</feature>
<keyword evidence="7" id="KW-0479">Metal-binding</keyword>
<comment type="subcellular location">
    <subcellularLocation>
        <location evidence="2">Cell membrane</location>
        <topology evidence="2">Multi-pass membrane protein</topology>
    </subcellularLocation>
</comment>
<keyword evidence="8" id="KW-0249">Electron transport</keyword>
<evidence type="ECO:0000256" key="4">
    <source>
        <dbReference type="ARBA" id="ARBA00022475"/>
    </source>
</evidence>
<keyword evidence="17" id="KW-1185">Reference proteome</keyword>
<evidence type="ECO:0000256" key="13">
    <source>
        <dbReference type="SAM" id="Phobius"/>
    </source>
</evidence>
<dbReference type="InterPro" id="IPR052168">
    <property type="entry name" value="Cytochrome_b561_oxidase"/>
</dbReference>
<dbReference type="AlphaFoldDB" id="A0A378JCZ0"/>
<dbReference type="GO" id="GO:0022904">
    <property type="term" value="P:respiratory electron transport chain"/>
    <property type="evidence" value="ECO:0007669"/>
    <property type="project" value="InterPro"/>
</dbReference>
<dbReference type="EMBL" id="UGOB01000001">
    <property type="protein sequence ID" value="STX44747.1"/>
    <property type="molecule type" value="Genomic_DNA"/>
</dbReference>
<evidence type="ECO:0000256" key="12">
    <source>
        <dbReference type="ARBA" id="ARBA00037975"/>
    </source>
</evidence>
<evidence type="ECO:0000256" key="5">
    <source>
        <dbReference type="ARBA" id="ARBA00022617"/>
    </source>
</evidence>
<dbReference type="GO" id="GO:0005886">
    <property type="term" value="C:plasma membrane"/>
    <property type="evidence" value="ECO:0007669"/>
    <property type="project" value="UniProtKB-SubCell"/>
</dbReference>
<accession>A0A378JCZ0</accession>
<evidence type="ECO:0000256" key="9">
    <source>
        <dbReference type="ARBA" id="ARBA00022989"/>
    </source>
</evidence>
<dbReference type="RefSeq" id="WP_058497580.1">
    <property type="nucleotide sequence ID" value="NZ_CAAAHW010000009.1"/>
</dbReference>
<evidence type="ECO:0000256" key="3">
    <source>
        <dbReference type="ARBA" id="ARBA00022448"/>
    </source>
</evidence>
<evidence type="ECO:0000256" key="7">
    <source>
        <dbReference type="ARBA" id="ARBA00022723"/>
    </source>
</evidence>
<feature type="domain" description="Cytochrome b561 bacterial/Ni-hydrogenase" evidence="14">
    <location>
        <begin position="10"/>
        <end position="177"/>
    </location>
</feature>
<dbReference type="Gene3D" id="1.20.950.20">
    <property type="entry name" value="Transmembrane di-heme cytochromes, Chain C"/>
    <property type="match status" value="2"/>
</dbReference>
<dbReference type="InterPro" id="IPR016174">
    <property type="entry name" value="Di-haem_cyt_TM"/>
</dbReference>
<dbReference type="Proteomes" id="UP000254476">
    <property type="component" value="Unassembled WGS sequence"/>
</dbReference>
<keyword evidence="5" id="KW-0349">Heme</keyword>
<comment type="similarity">
    <text evidence="12">Belongs to the cytochrome b561 family.</text>
</comment>
<organism evidence="16 18">
    <name type="scientific">Legionella gratiana</name>
    <dbReference type="NCBI Taxonomy" id="45066"/>
    <lineage>
        <taxon>Bacteria</taxon>
        <taxon>Pseudomonadati</taxon>
        <taxon>Pseudomonadota</taxon>
        <taxon>Gammaproteobacteria</taxon>
        <taxon>Legionellales</taxon>
        <taxon>Legionellaceae</taxon>
        <taxon>Legionella</taxon>
    </lineage>
</organism>
<evidence type="ECO:0000313" key="16">
    <source>
        <dbReference type="EMBL" id="STX44747.1"/>
    </source>
</evidence>
<proteinExistence type="inferred from homology"/>
<feature type="transmembrane region" description="Helical" evidence="13">
    <location>
        <begin position="92"/>
        <end position="124"/>
    </location>
</feature>
<evidence type="ECO:0000256" key="1">
    <source>
        <dbReference type="ARBA" id="ARBA00001970"/>
    </source>
</evidence>
<evidence type="ECO:0000256" key="11">
    <source>
        <dbReference type="ARBA" id="ARBA00023136"/>
    </source>
</evidence>
<evidence type="ECO:0000313" key="15">
    <source>
        <dbReference type="EMBL" id="KTD15688.1"/>
    </source>
</evidence>